<name>A0A3S5YBE0_RHOH1</name>
<evidence type="ECO:0000313" key="2">
    <source>
        <dbReference type="Proteomes" id="UP000006892"/>
    </source>
</evidence>
<sequence>MTSIPGEKVSLPVRVAVPGPAGGHTPPPVELKLTVPEFEAVTDGFAYGSGPMVLAPTVIEQPLDGTVTTAPPAGMISEPWGDAPSLSTFSFQVPLAATVAGCPLSVQLDRLTLLMLMSIPPVDGLTLPGAAGVVPVPDTFVQRMVYPGVVVMIRRSLLVAVTGVLAGVIVVDAYDSPAAVNVAAAATARTALPRLRIFVAIRFSFVRGGAPFG</sequence>
<dbReference type="AlphaFoldDB" id="A0A3S5YBE0"/>
<accession>A0A3S5YBE0</accession>
<gene>
    <name evidence="1" type="ordered locus">REQ_38910</name>
</gene>
<dbReference type="EMBL" id="FN563149">
    <property type="protein sequence ID" value="CBH49876.1"/>
    <property type="molecule type" value="Genomic_DNA"/>
</dbReference>
<dbReference type="KEGG" id="req:REQ_38910"/>
<proteinExistence type="predicted"/>
<protein>
    <submittedName>
        <fullName evidence="1">Uncharacterized protein</fullName>
    </submittedName>
</protein>
<dbReference type="Proteomes" id="UP001154400">
    <property type="component" value="Chromosome"/>
</dbReference>
<organism evidence="1">
    <name type="scientific">Rhodococcus hoagii (strain 103S)</name>
    <name type="common">Rhodococcus equi</name>
    <dbReference type="NCBI Taxonomy" id="685727"/>
    <lineage>
        <taxon>Bacteria</taxon>
        <taxon>Bacillati</taxon>
        <taxon>Actinomycetota</taxon>
        <taxon>Actinomycetes</taxon>
        <taxon>Mycobacteriales</taxon>
        <taxon>Nocardiaceae</taxon>
        <taxon>Prescottella</taxon>
    </lineage>
</organism>
<evidence type="ECO:0000313" key="1">
    <source>
        <dbReference type="EMBL" id="CBH49876.1"/>
    </source>
</evidence>
<reference evidence="1" key="1">
    <citation type="journal article" date="2010" name="PLoS Genet.">
        <title>The genome of a pathogenic rhodococcus: cooptive virulence underpinned by key gene acquisitions.</title>
        <authorList>
            <person name="Letek M."/>
            <person name="Gonzalez P."/>
            <person name="Macarthur I."/>
            <person name="Rodriguez H."/>
            <person name="Freeman T.C."/>
            <person name="Valero-Rello A."/>
            <person name="Blanco M."/>
            <person name="Buckley T."/>
            <person name="Cherevach I."/>
            <person name="Fahey R."/>
            <person name="Hapeshi A."/>
            <person name="Holdstock J."/>
            <person name="Leadon D."/>
            <person name="Navas J."/>
            <person name="Ocampo A."/>
            <person name="Quail M.A."/>
            <person name="Sanders M."/>
            <person name="Scortti M.M."/>
            <person name="Prescott J.F."/>
            <person name="Fogarty U."/>
            <person name="Meijer W.G."/>
            <person name="Parkhill J."/>
            <person name="Bentley S.D."/>
            <person name="Vazquez-Boland J.A."/>
        </authorList>
    </citation>
    <scope>NUCLEOTIDE SEQUENCE [LARGE SCALE GENOMIC DNA]</scope>
    <source>
        <strain evidence="1 2">103S</strain>
    </source>
</reference>